<reference evidence="2" key="1">
    <citation type="submission" date="2021-01" db="EMBL/GenBank/DDBJ databases">
        <authorList>
            <consortium name="Genoscope - CEA"/>
            <person name="William W."/>
        </authorList>
    </citation>
    <scope>NUCLEOTIDE SEQUENCE</scope>
</reference>
<proteinExistence type="predicted"/>
<organism evidence="2 3">
    <name type="scientific">Paramecium sonneborni</name>
    <dbReference type="NCBI Taxonomy" id="65129"/>
    <lineage>
        <taxon>Eukaryota</taxon>
        <taxon>Sar</taxon>
        <taxon>Alveolata</taxon>
        <taxon>Ciliophora</taxon>
        <taxon>Intramacronucleata</taxon>
        <taxon>Oligohymenophorea</taxon>
        <taxon>Peniculida</taxon>
        <taxon>Parameciidae</taxon>
        <taxon>Paramecium</taxon>
    </lineage>
</organism>
<dbReference type="OrthoDB" id="306573at2759"/>
<feature type="region of interest" description="Disordered" evidence="1">
    <location>
        <begin position="103"/>
        <end position="145"/>
    </location>
</feature>
<dbReference type="AlphaFoldDB" id="A0A8S1MYI9"/>
<dbReference type="Proteomes" id="UP000692954">
    <property type="component" value="Unassembled WGS sequence"/>
</dbReference>
<comment type="caution">
    <text evidence="2">The sequence shown here is derived from an EMBL/GenBank/DDBJ whole genome shotgun (WGS) entry which is preliminary data.</text>
</comment>
<dbReference type="EMBL" id="CAJJDN010000043">
    <property type="protein sequence ID" value="CAD8082526.1"/>
    <property type="molecule type" value="Genomic_DNA"/>
</dbReference>
<evidence type="ECO:0000313" key="3">
    <source>
        <dbReference type="Proteomes" id="UP000692954"/>
    </source>
</evidence>
<protein>
    <submittedName>
        <fullName evidence="2">Uncharacterized protein</fullName>
    </submittedName>
</protein>
<gene>
    <name evidence="2" type="ORF">PSON_ATCC_30995.1.T0430258</name>
</gene>
<keyword evidence="3" id="KW-1185">Reference proteome</keyword>
<evidence type="ECO:0000313" key="2">
    <source>
        <dbReference type="EMBL" id="CAD8082526.1"/>
    </source>
</evidence>
<evidence type="ECO:0000256" key="1">
    <source>
        <dbReference type="SAM" id="MobiDB-lite"/>
    </source>
</evidence>
<accession>A0A8S1MYI9</accession>
<name>A0A8S1MYI9_9CILI</name>
<sequence length="255" mass="30069">MNSQIIDLQAQETQNQYQNIINEVIGKLKKISDKGQLQMSESDIQTFKDFWQNSLKAIQEGKENRIKTNISHQIKQNNESTIEQEPSIVKKIKTNVDTQIIKKEEDDDANSVQHDNENQLDLSDDSNDETSYKEKNFDEKKLQESQQKYMDYKNNKNESMREKTLFDKIRELDQLKNLVKVEEQDDDDTEEPKVFDTQFYAQKINTENVVSRIRVFLQPYIAQQILKNEFRECSYQEQIQQGLTLSLSLIKKTSQ</sequence>
<feature type="compositionally biased region" description="Basic and acidic residues" evidence="1">
    <location>
        <begin position="130"/>
        <end position="143"/>
    </location>
</feature>